<dbReference type="Pfam" id="PF13439">
    <property type="entry name" value="Glyco_transf_4"/>
    <property type="match status" value="1"/>
</dbReference>
<feature type="domain" description="Glycosyltransferase subfamily 4-like N-terminal" evidence="2">
    <location>
        <begin position="1"/>
        <end position="147"/>
    </location>
</feature>
<evidence type="ECO:0000259" key="2">
    <source>
        <dbReference type="Pfam" id="PF13439"/>
    </source>
</evidence>
<keyword evidence="3" id="KW-0808">Transferase</keyword>
<evidence type="ECO:0000313" key="3">
    <source>
        <dbReference type="EMBL" id="RUT33787.1"/>
    </source>
</evidence>
<dbReference type="GO" id="GO:0016757">
    <property type="term" value="F:glycosyltransferase activity"/>
    <property type="evidence" value="ECO:0007669"/>
    <property type="project" value="InterPro"/>
</dbReference>
<dbReference type="AlphaFoldDB" id="A0A3S1B7F7"/>
<dbReference type="InterPro" id="IPR001296">
    <property type="entry name" value="Glyco_trans_1"/>
</dbReference>
<evidence type="ECO:0000313" key="4">
    <source>
        <dbReference type="Proteomes" id="UP000272464"/>
    </source>
</evidence>
<comment type="caution">
    <text evidence="3">The sequence shown here is derived from an EMBL/GenBank/DDBJ whole genome shotgun (WGS) entry which is preliminary data.</text>
</comment>
<name>A0A3S1B7F7_9BACL</name>
<dbReference type="Proteomes" id="UP000272464">
    <property type="component" value="Unassembled WGS sequence"/>
</dbReference>
<evidence type="ECO:0000259" key="1">
    <source>
        <dbReference type="Pfam" id="PF00534"/>
    </source>
</evidence>
<dbReference type="Gene3D" id="3.40.50.2000">
    <property type="entry name" value="Glycogen Phosphorylase B"/>
    <property type="match status" value="2"/>
</dbReference>
<dbReference type="PANTHER" id="PTHR12526">
    <property type="entry name" value="GLYCOSYLTRANSFERASE"/>
    <property type="match status" value="1"/>
</dbReference>
<accession>A0A3S1B7F7</accession>
<dbReference type="Pfam" id="PF00534">
    <property type="entry name" value="Glycos_transf_1"/>
    <property type="match status" value="1"/>
</dbReference>
<sequence length="351" mass="39662">MCRSLRSKGYLVQLISMVRPVAYLDELAEMGVKVNSLNMRKGIPDLRAIFRLRRLIRSFQPDVVHSHMVHANLLARVTRLFVPMKLLICTAHSINEGGRLRNLLYRLTDPLCDLMTHVSQEAVDRYIQIKAAPRRKITFIPNGINLEHFNRSGQERLLLRREMNLEGKFVWLALGRLVPEKDYETMLRAFAEALRTYPDSHLLIAGIGPERSRLEELCRTLQLEQSVLFLGMRTDVTRLMSAADGYLMSSKWEGLPMVLLEASASGLPIVATDVGGNKEVVHDGVSGYLAEASDPGQLAECMIKVITKPQEIRSQMGRAGREYVSGHFNINTIVERWENLYGQEASKSTSS</sequence>
<protein>
    <submittedName>
        <fullName evidence="3">Glycosyltransferase</fullName>
    </submittedName>
</protein>
<keyword evidence="4" id="KW-1185">Reference proteome</keyword>
<reference evidence="3 4" key="1">
    <citation type="submission" date="2018-12" db="EMBL/GenBank/DDBJ databases">
        <authorList>
            <person name="Sun L."/>
            <person name="Chen Z."/>
        </authorList>
    </citation>
    <scope>NUCLEOTIDE SEQUENCE [LARGE SCALE GENOMIC DNA]</scope>
    <source>
        <strain evidence="3 4">3-5-3</strain>
    </source>
</reference>
<feature type="domain" description="Glycosyl transferase family 1" evidence="1">
    <location>
        <begin position="165"/>
        <end position="322"/>
    </location>
</feature>
<organism evidence="3 4">
    <name type="scientific">Paenibacillus zeisoli</name>
    <dbReference type="NCBI Taxonomy" id="2496267"/>
    <lineage>
        <taxon>Bacteria</taxon>
        <taxon>Bacillati</taxon>
        <taxon>Bacillota</taxon>
        <taxon>Bacilli</taxon>
        <taxon>Bacillales</taxon>
        <taxon>Paenibacillaceae</taxon>
        <taxon>Paenibacillus</taxon>
    </lineage>
</organism>
<dbReference type="SUPFAM" id="SSF53756">
    <property type="entry name" value="UDP-Glycosyltransferase/glycogen phosphorylase"/>
    <property type="match status" value="1"/>
</dbReference>
<proteinExistence type="predicted"/>
<dbReference type="EMBL" id="RZNX01000002">
    <property type="protein sequence ID" value="RUT33787.1"/>
    <property type="molecule type" value="Genomic_DNA"/>
</dbReference>
<dbReference type="OrthoDB" id="9804196at2"/>
<dbReference type="InterPro" id="IPR028098">
    <property type="entry name" value="Glyco_trans_4-like_N"/>
</dbReference>
<gene>
    <name evidence="3" type="ORF">EJP77_07385</name>
</gene>